<accession>A0A067SMU3</accession>
<keyword evidence="1" id="KW-0812">Transmembrane</keyword>
<keyword evidence="1" id="KW-1133">Transmembrane helix</keyword>
<dbReference type="Proteomes" id="UP000027222">
    <property type="component" value="Unassembled WGS sequence"/>
</dbReference>
<protein>
    <submittedName>
        <fullName evidence="2">Uncharacterized protein</fullName>
    </submittedName>
</protein>
<dbReference type="HOGENOM" id="CLU_2558442_0_0_1"/>
<reference evidence="3" key="1">
    <citation type="journal article" date="2014" name="Proc. Natl. Acad. Sci. U.S.A.">
        <title>Extensive sampling of basidiomycete genomes demonstrates inadequacy of the white-rot/brown-rot paradigm for wood decay fungi.</title>
        <authorList>
            <person name="Riley R."/>
            <person name="Salamov A.A."/>
            <person name="Brown D.W."/>
            <person name="Nagy L.G."/>
            <person name="Floudas D."/>
            <person name="Held B.W."/>
            <person name="Levasseur A."/>
            <person name="Lombard V."/>
            <person name="Morin E."/>
            <person name="Otillar R."/>
            <person name="Lindquist E.A."/>
            <person name="Sun H."/>
            <person name="LaButti K.M."/>
            <person name="Schmutz J."/>
            <person name="Jabbour D."/>
            <person name="Luo H."/>
            <person name="Baker S.E."/>
            <person name="Pisabarro A.G."/>
            <person name="Walton J.D."/>
            <person name="Blanchette R.A."/>
            <person name="Henrissat B."/>
            <person name="Martin F."/>
            <person name="Cullen D."/>
            <person name="Hibbett D.S."/>
            <person name="Grigoriev I.V."/>
        </authorList>
    </citation>
    <scope>NUCLEOTIDE SEQUENCE [LARGE SCALE GENOMIC DNA]</scope>
    <source>
        <strain evidence="3">CBS 339.88</strain>
    </source>
</reference>
<evidence type="ECO:0000313" key="3">
    <source>
        <dbReference type="Proteomes" id="UP000027222"/>
    </source>
</evidence>
<name>A0A067SMU3_GALM3</name>
<keyword evidence="1" id="KW-0472">Membrane</keyword>
<dbReference type="EMBL" id="KL142404">
    <property type="protein sequence ID" value="KDR68994.1"/>
    <property type="molecule type" value="Genomic_DNA"/>
</dbReference>
<feature type="transmembrane region" description="Helical" evidence="1">
    <location>
        <begin position="53"/>
        <end position="75"/>
    </location>
</feature>
<gene>
    <name evidence="2" type="ORF">GALMADRAFT_256230</name>
</gene>
<sequence length="82" mass="8852">MWAGSSREIPSPFQFHTRVATHLLFSGHAYIIAAAVNHHHPSMAICYRYSQSLFSLCTAAAASSAAAVPFTAVLLPASYDTR</sequence>
<dbReference type="AlphaFoldDB" id="A0A067SMU3"/>
<evidence type="ECO:0000256" key="1">
    <source>
        <dbReference type="SAM" id="Phobius"/>
    </source>
</evidence>
<evidence type="ECO:0000313" key="2">
    <source>
        <dbReference type="EMBL" id="KDR68994.1"/>
    </source>
</evidence>
<keyword evidence="3" id="KW-1185">Reference proteome</keyword>
<proteinExistence type="predicted"/>
<organism evidence="2 3">
    <name type="scientific">Galerina marginata (strain CBS 339.88)</name>
    <dbReference type="NCBI Taxonomy" id="685588"/>
    <lineage>
        <taxon>Eukaryota</taxon>
        <taxon>Fungi</taxon>
        <taxon>Dikarya</taxon>
        <taxon>Basidiomycota</taxon>
        <taxon>Agaricomycotina</taxon>
        <taxon>Agaricomycetes</taxon>
        <taxon>Agaricomycetidae</taxon>
        <taxon>Agaricales</taxon>
        <taxon>Agaricineae</taxon>
        <taxon>Strophariaceae</taxon>
        <taxon>Galerina</taxon>
    </lineage>
</organism>